<evidence type="ECO:0000313" key="2">
    <source>
        <dbReference type="EMBL" id="KAK4736671.1"/>
    </source>
</evidence>
<sequence length="202" mass="23241">MLSSTFEFILVASSNSHILFCFCNLIIAILLLESSKTSSKENNNTMNSQISKKRESLGTSKLKHLEFEVTEMDTCVTSQEMQTCSILKDTSTIEVLQDVNQDNKSGAYDNTARFQYYESANSKQSHHQDTSFKCENVEEVSANGTIEITMHLAKMKKKASVNSFENSDEKEEDELRKRIEDFIEKINRGWREEKLRMCYQSQ</sequence>
<organism evidence="2 3">
    <name type="scientific">Solanum pinnatisectum</name>
    <name type="common">tansyleaf nightshade</name>
    <dbReference type="NCBI Taxonomy" id="50273"/>
    <lineage>
        <taxon>Eukaryota</taxon>
        <taxon>Viridiplantae</taxon>
        <taxon>Streptophyta</taxon>
        <taxon>Embryophyta</taxon>
        <taxon>Tracheophyta</taxon>
        <taxon>Spermatophyta</taxon>
        <taxon>Magnoliopsida</taxon>
        <taxon>eudicotyledons</taxon>
        <taxon>Gunneridae</taxon>
        <taxon>Pentapetalae</taxon>
        <taxon>asterids</taxon>
        <taxon>lamiids</taxon>
        <taxon>Solanales</taxon>
        <taxon>Solanaceae</taxon>
        <taxon>Solanoideae</taxon>
        <taxon>Solaneae</taxon>
        <taxon>Solanum</taxon>
    </lineage>
</organism>
<keyword evidence="1" id="KW-1133">Transmembrane helix</keyword>
<gene>
    <name evidence="2" type="ORF">R3W88_000368</name>
</gene>
<accession>A0AAV9MFH9</accession>
<dbReference type="Proteomes" id="UP001311915">
    <property type="component" value="Unassembled WGS sequence"/>
</dbReference>
<evidence type="ECO:0000256" key="1">
    <source>
        <dbReference type="SAM" id="Phobius"/>
    </source>
</evidence>
<feature type="transmembrane region" description="Helical" evidence="1">
    <location>
        <begin position="6"/>
        <end position="32"/>
    </location>
</feature>
<keyword evidence="1" id="KW-0812">Transmembrane</keyword>
<keyword evidence="1" id="KW-0472">Membrane</keyword>
<proteinExistence type="predicted"/>
<dbReference type="AlphaFoldDB" id="A0AAV9MFH9"/>
<comment type="caution">
    <text evidence="2">The sequence shown here is derived from an EMBL/GenBank/DDBJ whole genome shotgun (WGS) entry which is preliminary data.</text>
</comment>
<evidence type="ECO:0000313" key="3">
    <source>
        <dbReference type="Proteomes" id="UP001311915"/>
    </source>
</evidence>
<reference evidence="2 3" key="1">
    <citation type="submission" date="2023-10" db="EMBL/GenBank/DDBJ databases">
        <title>Genome-Wide Identification Analysis in wild type Solanum Pinnatisectum Reveals Some Genes Defensing Phytophthora Infestans.</title>
        <authorList>
            <person name="Sun C."/>
        </authorList>
    </citation>
    <scope>NUCLEOTIDE SEQUENCE [LARGE SCALE GENOMIC DNA]</scope>
    <source>
        <strain evidence="2">LQN</strain>
        <tissue evidence="2">Leaf</tissue>
    </source>
</reference>
<dbReference type="PANTHER" id="PTHR36595">
    <property type="entry name" value="TRANSMEMBRANE PROTEIN"/>
    <property type="match status" value="1"/>
</dbReference>
<dbReference type="PANTHER" id="PTHR36595:SF1">
    <property type="entry name" value="TRANSMEMBRANE PROTEIN"/>
    <property type="match status" value="1"/>
</dbReference>
<keyword evidence="3" id="KW-1185">Reference proteome</keyword>
<dbReference type="EMBL" id="JAWPEI010000001">
    <property type="protein sequence ID" value="KAK4736671.1"/>
    <property type="molecule type" value="Genomic_DNA"/>
</dbReference>
<name>A0AAV9MFH9_9SOLN</name>
<protein>
    <submittedName>
        <fullName evidence="2">Uncharacterized protein</fullName>
    </submittedName>
</protein>